<evidence type="ECO:0000256" key="1">
    <source>
        <dbReference type="SAM" id="Coils"/>
    </source>
</evidence>
<feature type="coiled-coil region" evidence="1">
    <location>
        <begin position="64"/>
        <end position="105"/>
    </location>
</feature>
<evidence type="ECO:0000256" key="2">
    <source>
        <dbReference type="SAM" id="Phobius"/>
    </source>
</evidence>
<name>A0A7C2MG87_9FLAO</name>
<keyword evidence="2" id="KW-0472">Membrane</keyword>
<organism evidence="4">
    <name type="scientific">Salinimicrobium catena</name>
    <dbReference type="NCBI Taxonomy" id="390640"/>
    <lineage>
        <taxon>Bacteria</taxon>
        <taxon>Pseudomonadati</taxon>
        <taxon>Bacteroidota</taxon>
        <taxon>Flavobacteriia</taxon>
        <taxon>Flavobacteriales</taxon>
        <taxon>Flavobacteriaceae</taxon>
        <taxon>Salinimicrobium</taxon>
    </lineage>
</organism>
<feature type="chain" id="PRO_5027862031" description="tRNA (Guanine-N1)-methyltransferase" evidence="3">
    <location>
        <begin position="23"/>
        <end position="194"/>
    </location>
</feature>
<dbReference type="EMBL" id="DSEE01000231">
    <property type="protein sequence ID" value="HER40197.1"/>
    <property type="molecule type" value="Genomic_DNA"/>
</dbReference>
<dbReference type="Proteomes" id="UP000885753">
    <property type="component" value="Unassembled WGS sequence"/>
</dbReference>
<feature type="transmembrane region" description="Helical" evidence="2">
    <location>
        <begin position="124"/>
        <end position="141"/>
    </location>
</feature>
<protein>
    <recommendedName>
        <fullName evidence="5">tRNA (Guanine-N1)-methyltransferase</fullName>
    </recommendedName>
</protein>
<keyword evidence="2" id="KW-1133">Transmembrane helix</keyword>
<dbReference type="AlphaFoldDB" id="A0A7C2MG87"/>
<evidence type="ECO:0008006" key="5">
    <source>
        <dbReference type="Google" id="ProtNLM"/>
    </source>
</evidence>
<keyword evidence="1" id="KW-0175">Coiled coil</keyword>
<keyword evidence="3" id="KW-0732">Signal</keyword>
<gene>
    <name evidence="4" type="ORF">ENO10_03160</name>
</gene>
<keyword evidence="2" id="KW-0812">Transmembrane</keyword>
<evidence type="ECO:0000256" key="3">
    <source>
        <dbReference type="SAM" id="SignalP"/>
    </source>
</evidence>
<reference evidence="4" key="1">
    <citation type="journal article" date="2020" name="mSystems">
        <title>Genome- and Community-Level Interaction Insights into Carbon Utilization and Element Cycling Functions of Hydrothermarchaeota in Hydrothermal Sediment.</title>
        <authorList>
            <person name="Zhou Z."/>
            <person name="Liu Y."/>
            <person name="Xu W."/>
            <person name="Pan J."/>
            <person name="Luo Z.H."/>
            <person name="Li M."/>
        </authorList>
    </citation>
    <scope>NUCLEOTIDE SEQUENCE [LARGE SCALE GENOMIC DNA]</scope>
    <source>
        <strain evidence="4">SpSt-1235</strain>
    </source>
</reference>
<accession>A0A7C2MG87</accession>
<sequence length="194" mass="21925">MKRILFASIFTLFLTAYGSAQVSPETTIDEKFAELITNSNNFKGYKVVDTGELTTLQSLTSKRIAELKEEIAASKEASLAYKQKIAKLNADMESLEAKLQQVTAEKDAITFLGFPFSKTSYKSTMWGIVGILVLALALFVVRFQKSNIHTKEARKNLAELEKEFDTYRAKALEKEQRLGRLLQDEKNKQMKLAK</sequence>
<feature type="signal peptide" evidence="3">
    <location>
        <begin position="1"/>
        <end position="22"/>
    </location>
</feature>
<comment type="caution">
    <text evidence="4">The sequence shown here is derived from an EMBL/GenBank/DDBJ whole genome shotgun (WGS) entry which is preliminary data.</text>
</comment>
<proteinExistence type="predicted"/>
<evidence type="ECO:0000313" key="4">
    <source>
        <dbReference type="EMBL" id="HER40197.1"/>
    </source>
</evidence>
<feature type="coiled-coil region" evidence="1">
    <location>
        <begin position="143"/>
        <end position="177"/>
    </location>
</feature>